<comment type="caution">
    <text evidence="3">The sequence shown here is derived from an EMBL/GenBank/DDBJ whole genome shotgun (WGS) entry which is preliminary data.</text>
</comment>
<gene>
    <name evidence="3" type="ORF">ElyMa_000986600</name>
</gene>
<feature type="region of interest" description="Disordered" evidence="1">
    <location>
        <begin position="73"/>
        <end position="97"/>
    </location>
</feature>
<name>A0AAV4HJE7_9GAST</name>
<evidence type="ECO:0000256" key="2">
    <source>
        <dbReference type="SAM" id="SignalP"/>
    </source>
</evidence>
<proteinExistence type="predicted"/>
<evidence type="ECO:0000313" key="4">
    <source>
        <dbReference type="Proteomes" id="UP000762676"/>
    </source>
</evidence>
<dbReference type="EMBL" id="BMAT01002019">
    <property type="protein sequence ID" value="GFR97188.1"/>
    <property type="molecule type" value="Genomic_DNA"/>
</dbReference>
<evidence type="ECO:0000256" key="1">
    <source>
        <dbReference type="SAM" id="MobiDB-lite"/>
    </source>
</evidence>
<dbReference type="AlphaFoldDB" id="A0AAV4HJE7"/>
<keyword evidence="2" id="KW-0732">Signal</keyword>
<keyword evidence="4" id="KW-1185">Reference proteome</keyword>
<organism evidence="3 4">
    <name type="scientific">Elysia marginata</name>
    <dbReference type="NCBI Taxonomy" id="1093978"/>
    <lineage>
        <taxon>Eukaryota</taxon>
        <taxon>Metazoa</taxon>
        <taxon>Spiralia</taxon>
        <taxon>Lophotrochozoa</taxon>
        <taxon>Mollusca</taxon>
        <taxon>Gastropoda</taxon>
        <taxon>Heterobranchia</taxon>
        <taxon>Euthyneura</taxon>
        <taxon>Panpulmonata</taxon>
        <taxon>Sacoglossa</taxon>
        <taxon>Placobranchoidea</taxon>
        <taxon>Plakobranchidae</taxon>
        <taxon>Elysia</taxon>
    </lineage>
</organism>
<accession>A0AAV4HJE7</accession>
<evidence type="ECO:0000313" key="3">
    <source>
        <dbReference type="EMBL" id="GFR97188.1"/>
    </source>
</evidence>
<protein>
    <submittedName>
        <fullName evidence="3">Uncharacterized protein</fullName>
    </submittedName>
</protein>
<dbReference type="Proteomes" id="UP000762676">
    <property type="component" value="Unassembled WGS sequence"/>
</dbReference>
<feature type="chain" id="PRO_5043528595" evidence="2">
    <location>
        <begin position="22"/>
        <end position="97"/>
    </location>
</feature>
<feature type="signal peptide" evidence="2">
    <location>
        <begin position="1"/>
        <end position="21"/>
    </location>
</feature>
<reference evidence="3 4" key="1">
    <citation type="journal article" date="2021" name="Elife">
        <title>Chloroplast acquisition without the gene transfer in kleptoplastic sea slugs, Plakobranchus ocellatus.</title>
        <authorList>
            <person name="Maeda T."/>
            <person name="Takahashi S."/>
            <person name="Yoshida T."/>
            <person name="Shimamura S."/>
            <person name="Takaki Y."/>
            <person name="Nagai Y."/>
            <person name="Toyoda A."/>
            <person name="Suzuki Y."/>
            <person name="Arimoto A."/>
            <person name="Ishii H."/>
            <person name="Satoh N."/>
            <person name="Nishiyama T."/>
            <person name="Hasebe M."/>
            <person name="Maruyama T."/>
            <person name="Minagawa J."/>
            <person name="Obokata J."/>
            <person name="Shigenobu S."/>
        </authorList>
    </citation>
    <scope>NUCLEOTIDE SEQUENCE [LARGE SCALE GENOMIC DNA]</scope>
</reference>
<sequence length="97" mass="10675">MLDILWKFLLWAGLTPDLVIEQVLMRRAGDLTLIRGFDVSSGTQWLYPSLHVLKLCVLSKNLSTRSMAQLSNIGGAQSHDNPATTKILRLSNSPGSP</sequence>